<proteinExistence type="inferred from homology"/>
<keyword evidence="6 10" id="KW-0406">Ion transport</keyword>
<dbReference type="Gene3D" id="1.10.287.80">
    <property type="entry name" value="ATP synthase, gamma subunit, helix hairpin domain"/>
    <property type="match status" value="1"/>
</dbReference>
<evidence type="ECO:0000313" key="12">
    <source>
        <dbReference type="Proteomes" id="UP000265489"/>
    </source>
</evidence>
<protein>
    <recommendedName>
        <fullName evidence="10">ATP synthase gamma chain</fullName>
    </recommendedName>
    <alternativeName>
        <fullName evidence="10">ATP synthase F1 sector gamma subunit</fullName>
    </alternativeName>
    <alternativeName>
        <fullName evidence="10">F-ATPase gamma subunit</fullName>
    </alternativeName>
</protein>
<reference evidence="11 12" key="1">
    <citation type="submission" date="2018-08" db="EMBL/GenBank/DDBJ databases">
        <title>A genome reference for cultivated species of the human gut microbiota.</title>
        <authorList>
            <person name="Zou Y."/>
            <person name="Xue W."/>
            <person name="Luo G."/>
        </authorList>
    </citation>
    <scope>NUCLEOTIDE SEQUENCE [LARGE SCALE GENOMIC DNA]</scope>
    <source>
        <strain evidence="11 12">AF15-20</strain>
    </source>
</reference>
<evidence type="ECO:0000256" key="3">
    <source>
        <dbReference type="ARBA" id="ARBA00007681"/>
    </source>
</evidence>
<evidence type="ECO:0000256" key="6">
    <source>
        <dbReference type="ARBA" id="ARBA00023065"/>
    </source>
</evidence>
<dbReference type="SUPFAM" id="SSF52943">
    <property type="entry name" value="ATP synthase (F1-ATPase), gamma subunit"/>
    <property type="match status" value="1"/>
</dbReference>
<keyword evidence="10" id="KW-1003">Cell membrane</keyword>
<evidence type="ECO:0000256" key="4">
    <source>
        <dbReference type="ARBA" id="ARBA00022448"/>
    </source>
</evidence>
<comment type="subunit">
    <text evidence="10">F-type ATPases have 2 components, CF(1) - the catalytic core - and CF(0) - the membrane proton channel. CF(1) has five subunits: alpha(3), beta(3), gamma(1), delta(1), epsilon(1). CF(0) has three main subunits: a, b and c.</text>
</comment>
<organism evidence="11 12">
    <name type="scientific">Holdemanella biformis</name>
    <dbReference type="NCBI Taxonomy" id="1735"/>
    <lineage>
        <taxon>Bacteria</taxon>
        <taxon>Bacillati</taxon>
        <taxon>Bacillota</taxon>
        <taxon>Erysipelotrichia</taxon>
        <taxon>Erysipelotrichales</taxon>
        <taxon>Erysipelotrichaceae</taxon>
        <taxon>Holdemanella</taxon>
    </lineage>
</organism>
<dbReference type="GO" id="GO:0046933">
    <property type="term" value="F:proton-transporting ATP synthase activity, rotational mechanism"/>
    <property type="evidence" value="ECO:0007669"/>
    <property type="project" value="UniProtKB-UniRule"/>
</dbReference>
<evidence type="ECO:0000256" key="2">
    <source>
        <dbReference type="ARBA" id="ARBA00004170"/>
    </source>
</evidence>
<dbReference type="GO" id="GO:0005886">
    <property type="term" value="C:plasma membrane"/>
    <property type="evidence" value="ECO:0007669"/>
    <property type="project" value="UniProtKB-SubCell"/>
</dbReference>
<dbReference type="GO" id="GO:0042777">
    <property type="term" value="P:proton motive force-driven plasma membrane ATP synthesis"/>
    <property type="evidence" value="ECO:0007669"/>
    <property type="project" value="UniProtKB-UniRule"/>
</dbReference>
<comment type="caution">
    <text evidence="11">The sequence shown here is derived from an EMBL/GenBank/DDBJ whole genome shotgun (WGS) entry which is preliminary data.</text>
</comment>
<dbReference type="PANTHER" id="PTHR11693">
    <property type="entry name" value="ATP SYNTHASE GAMMA CHAIN"/>
    <property type="match status" value="1"/>
</dbReference>
<dbReference type="PRINTS" id="PR00126">
    <property type="entry name" value="ATPASEGAMMA"/>
</dbReference>
<evidence type="ECO:0000256" key="5">
    <source>
        <dbReference type="ARBA" id="ARBA00022781"/>
    </source>
</evidence>
<gene>
    <name evidence="10 11" type="primary">atpG</name>
    <name evidence="11" type="ORF">DWW32_11005</name>
</gene>
<dbReference type="InterPro" id="IPR035968">
    <property type="entry name" value="ATP_synth_F1_ATPase_gsu"/>
</dbReference>
<keyword evidence="11" id="KW-0378">Hydrolase</keyword>
<evidence type="ECO:0000313" key="11">
    <source>
        <dbReference type="EMBL" id="RGU89541.1"/>
    </source>
</evidence>
<keyword evidence="7 10" id="KW-0472">Membrane</keyword>
<evidence type="ECO:0000256" key="10">
    <source>
        <dbReference type="HAMAP-Rule" id="MF_00815"/>
    </source>
</evidence>
<accession>A0A395W6I2</accession>
<dbReference type="InterPro" id="IPR000131">
    <property type="entry name" value="ATP_synth_F1_gsu"/>
</dbReference>
<dbReference type="Pfam" id="PF00231">
    <property type="entry name" value="ATP-synt"/>
    <property type="match status" value="1"/>
</dbReference>
<keyword evidence="9 10" id="KW-0066">ATP synthesis</keyword>
<sequence>MSQIREIKDRMNGIQSTMKITKAMYMISSTKMNTTKQKAANTDPYFYSLRKQILTILQNLPDHFEHPYLDSREYIDEKHQNKAIICVTGDKGLAGAYNLNVLKLTEQIIKAHPNYKLYMIGEVGRQYFLRRHIPVEESFLYTAQNPTLSRARSISSKMLELYAEKTIDEVLIIYTRMDQHNQFTVDVEQLLPLYRLNHEVEVDGQTIHSIQLEPSPTELLNIVIPDYLSGFIYSALVESYASENFARMQAMDSANKNGEELLNSLSLQYNRQRQAKITQEITEVAAGAKARRQQLQKKKRSQSTCK</sequence>
<dbReference type="PANTHER" id="PTHR11693:SF22">
    <property type="entry name" value="ATP SYNTHASE SUBUNIT GAMMA, MITOCHONDRIAL"/>
    <property type="match status" value="1"/>
</dbReference>
<dbReference type="RefSeq" id="WP_118325789.1">
    <property type="nucleotide sequence ID" value="NZ_QRYH01000024.1"/>
</dbReference>
<keyword evidence="4 10" id="KW-0813">Transport</keyword>
<name>A0A395W6I2_9FIRM</name>
<evidence type="ECO:0000256" key="7">
    <source>
        <dbReference type="ARBA" id="ARBA00023136"/>
    </source>
</evidence>
<comment type="subcellular location">
    <subcellularLocation>
        <location evidence="10">Cell membrane</location>
        <topology evidence="10">Peripheral membrane protein</topology>
    </subcellularLocation>
    <subcellularLocation>
        <location evidence="2">Membrane</location>
        <topology evidence="2">Peripheral membrane protein</topology>
    </subcellularLocation>
</comment>
<dbReference type="Gene3D" id="3.40.1380.10">
    <property type="match status" value="1"/>
</dbReference>
<dbReference type="GO" id="GO:0016787">
    <property type="term" value="F:hydrolase activity"/>
    <property type="evidence" value="ECO:0007669"/>
    <property type="project" value="UniProtKB-KW"/>
</dbReference>
<dbReference type="GO" id="GO:0045259">
    <property type="term" value="C:proton-transporting ATP synthase complex"/>
    <property type="evidence" value="ECO:0007669"/>
    <property type="project" value="UniProtKB-KW"/>
</dbReference>
<dbReference type="CDD" id="cd12151">
    <property type="entry name" value="F1-ATPase_gamma"/>
    <property type="match status" value="1"/>
</dbReference>
<dbReference type="NCBIfam" id="TIGR01146">
    <property type="entry name" value="ATPsyn_F1gamma"/>
    <property type="match status" value="1"/>
</dbReference>
<dbReference type="EMBL" id="QRYQ01000027">
    <property type="protein sequence ID" value="RGU89541.1"/>
    <property type="molecule type" value="Genomic_DNA"/>
</dbReference>
<comment type="similarity">
    <text evidence="3 10">Belongs to the ATPase gamma chain family.</text>
</comment>
<dbReference type="HAMAP" id="MF_00815">
    <property type="entry name" value="ATP_synth_gamma_bact"/>
    <property type="match status" value="1"/>
</dbReference>
<evidence type="ECO:0000256" key="8">
    <source>
        <dbReference type="ARBA" id="ARBA00023196"/>
    </source>
</evidence>
<dbReference type="AlphaFoldDB" id="A0A395W6I2"/>
<keyword evidence="5 10" id="KW-0375">Hydrogen ion transport</keyword>
<evidence type="ECO:0000256" key="9">
    <source>
        <dbReference type="ARBA" id="ARBA00023310"/>
    </source>
</evidence>
<comment type="function">
    <text evidence="1 10">Produces ATP from ADP in the presence of a proton gradient across the membrane. The gamma chain is believed to be important in regulating ATPase activity and the flow of protons through the CF(0) complex.</text>
</comment>
<evidence type="ECO:0000256" key="1">
    <source>
        <dbReference type="ARBA" id="ARBA00003456"/>
    </source>
</evidence>
<dbReference type="GO" id="GO:0005524">
    <property type="term" value="F:ATP binding"/>
    <property type="evidence" value="ECO:0007669"/>
    <property type="project" value="UniProtKB-UniRule"/>
</dbReference>
<dbReference type="Proteomes" id="UP000265489">
    <property type="component" value="Unassembled WGS sequence"/>
</dbReference>
<keyword evidence="8 10" id="KW-0139">CF(1)</keyword>
<dbReference type="GeneID" id="66580339"/>
<dbReference type="InterPro" id="IPR023632">
    <property type="entry name" value="ATP_synth_F1_gsu_CS"/>
</dbReference>
<dbReference type="PROSITE" id="PS00153">
    <property type="entry name" value="ATPASE_GAMMA"/>
    <property type="match status" value="1"/>
</dbReference>